<organism evidence="2 3">
    <name type="scientific">Aspergillus fumigatus</name>
    <name type="common">Neosartorya fumigata</name>
    <dbReference type="NCBI Taxonomy" id="746128"/>
    <lineage>
        <taxon>Eukaryota</taxon>
        <taxon>Fungi</taxon>
        <taxon>Dikarya</taxon>
        <taxon>Ascomycota</taxon>
        <taxon>Pezizomycotina</taxon>
        <taxon>Eurotiomycetes</taxon>
        <taxon>Eurotiomycetidae</taxon>
        <taxon>Eurotiales</taxon>
        <taxon>Aspergillaceae</taxon>
        <taxon>Aspergillus</taxon>
        <taxon>Aspergillus subgen. Fumigati</taxon>
    </lineage>
</organism>
<feature type="transmembrane region" description="Helical" evidence="1">
    <location>
        <begin position="232"/>
        <end position="252"/>
    </location>
</feature>
<dbReference type="EMBL" id="JAIBSC010000157">
    <property type="protein sequence ID" value="KAH1894307.1"/>
    <property type="molecule type" value="Genomic_DNA"/>
</dbReference>
<evidence type="ECO:0000313" key="3">
    <source>
        <dbReference type="Proteomes" id="UP000813423"/>
    </source>
</evidence>
<keyword evidence="1" id="KW-1133">Transmembrane helix</keyword>
<proteinExistence type="predicted"/>
<protein>
    <recommendedName>
        <fullName evidence="4">Glycine zipper domain-containing protein</fullName>
    </recommendedName>
</protein>
<evidence type="ECO:0000313" key="2">
    <source>
        <dbReference type="EMBL" id="KAH1894307.1"/>
    </source>
</evidence>
<sequence length="414" mass="44457">MMNDQIREAMTLMSKLTLDQIESAMATGIATTASLKITDILDSPGPDFSAQDIDGLYDAWQPEQHAHLLKLMPALYLRQQASYTRIEQILQSRSPKAYDLYKVYPDGKRGWIEVPQTTNLKDFTLTSFDEDSLEKSLKSYEAILKASRKIGIPKTPADLAKENVKADTLMKTALLRRAASSAGINLTITALFDIRLLIDGDVKAYLVKIGVSGLYGGAVSGCSAWIEHPFFGNGAVLGVIVGSAFGVVSLACTGDWARFGKNVGLNIVGSVGGWAGAQAGAWGGTAVGGPIGGVIGAIVGGFAGGIAGRWMATATTNLAEETDVEIDGYYERVKEQWEKIGIQPDPSLSRREFVKAVLKQGSDPNSKAVLVQMTGSMAADVKTLQDSLIGWRDGNPDGFEEFLKRLREAVASRE</sequence>
<evidence type="ECO:0008006" key="4">
    <source>
        <dbReference type="Google" id="ProtNLM"/>
    </source>
</evidence>
<dbReference type="Proteomes" id="UP000813423">
    <property type="component" value="Unassembled WGS sequence"/>
</dbReference>
<name>A0A9P8SNS6_ASPFM</name>
<reference evidence="2" key="1">
    <citation type="submission" date="2021-08" db="EMBL/GenBank/DDBJ databases">
        <title>Global Aspergillus fumigatus from environmental and clinical sources.</title>
        <authorList>
            <person name="Barber A."/>
            <person name="Sae-Ong T."/>
        </authorList>
    </citation>
    <scope>NUCLEOTIDE SEQUENCE</scope>
    <source>
        <strain evidence="2">NRZ-2016-071</strain>
    </source>
</reference>
<comment type="caution">
    <text evidence="2">The sequence shown here is derived from an EMBL/GenBank/DDBJ whole genome shotgun (WGS) entry which is preliminary data.</text>
</comment>
<accession>A0A9P8SNS6</accession>
<keyword evidence="1" id="KW-0472">Membrane</keyword>
<keyword evidence="1" id="KW-0812">Transmembrane</keyword>
<evidence type="ECO:0000256" key="1">
    <source>
        <dbReference type="SAM" id="Phobius"/>
    </source>
</evidence>
<dbReference type="AlphaFoldDB" id="A0A9P8SNS6"/>
<feature type="transmembrane region" description="Helical" evidence="1">
    <location>
        <begin position="205"/>
        <end position="226"/>
    </location>
</feature>
<gene>
    <name evidence="2" type="ORF">KXV57_002336</name>
</gene>